<name>A0A1R1Y5E7_9FUNG</name>
<dbReference type="AlphaFoldDB" id="A0A1R1Y5E7"/>
<evidence type="ECO:0000313" key="1">
    <source>
        <dbReference type="EMBL" id="OMJ22207.1"/>
    </source>
</evidence>
<reference evidence="2" key="1">
    <citation type="submission" date="2017-01" db="EMBL/GenBank/DDBJ databases">
        <authorList>
            <person name="Wang Y."/>
            <person name="White M."/>
            <person name="Kvist S."/>
            <person name="Moncalvo J.-M."/>
        </authorList>
    </citation>
    <scope>NUCLEOTIDE SEQUENCE [LARGE SCALE GENOMIC DNA]</scope>
    <source>
        <strain evidence="2">ID-206-W2</strain>
    </source>
</reference>
<sequence>MTWELSNQTMDLLKSNITSEVIDTIARFTKSDFDLRIECSDIDKISPYFSKNSNFEVEKVNNQVESSKQNSVRHPKSHDDFNKNRNYMVKEKGQGLIPVTSSMYQLQPPTKLHTNKQYDIQADISTVSRGSLDFKNPQYLKIPTNKSESRISFNSEMYGMVAPKITAPPPVRSLDFKAHRRSISAYSYDKVRF</sequence>
<organism evidence="1 2">
    <name type="scientific">Smittium culicis</name>
    <dbReference type="NCBI Taxonomy" id="133412"/>
    <lineage>
        <taxon>Eukaryota</taxon>
        <taxon>Fungi</taxon>
        <taxon>Fungi incertae sedis</taxon>
        <taxon>Zoopagomycota</taxon>
        <taxon>Kickxellomycotina</taxon>
        <taxon>Harpellomycetes</taxon>
        <taxon>Harpellales</taxon>
        <taxon>Legeriomycetaceae</taxon>
        <taxon>Smittium</taxon>
    </lineage>
</organism>
<accession>A0A1R1Y5E7</accession>
<evidence type="ECO:0000313" key="2">
    <source>
        <dbReference type="Proteomes" id="UP000187429"/>
    </source>
</evidence>
<dbReference type="Proteomes" id="UP000187429">
    <property type="component" value="Unassembled WGS sequence"/>
</dbReference>
<keyword evidence="2" id="KW-1185">Reference proteome</keyword>
<protein>
    <submittedName>
        <fullName evidence="1">Uncharacterized protein</fullName>
    </submittedName>
</protein>
<comment type="caution">
    <text evidence="1">The sequence shown here is derived from an EMBL/GenBank/DDBJ whole genome shotgun (WGS) entry which is preliminary data.</text>
</comment>
<dbReference type="EMBL" id="LSSM01002311">
    <property type="protein sequence ID" value="OMJ22207.1"/>
    <property type="molecule type" value="Genomic_DNA"/>
</dbReference>
<proteinExistence type="predicted"/>
<gene>
    <name evidence="1" type="ORF">AYI69_g5472</name>
</gene>